<evidence type="ECO:0000313" key="5">
    <source>
        <dbReference type="Proteomes" id="UP000186917"/>
    </source>
</evidence>
<dbReference type="InterPro" id="IPR032508">
    <property type="entry name" value="FecR_C"/>
</dbReference>
<dbReference type="Proteomes" id="UP000186917">
    <property type="component" value="Unassembled WGS sequence"/>
</dbReference>
<dbReference type="AlphaFoldDB" id="A0A173MP74"/>
<protein>
    <submittedName>
        <fullName evidence="4">FecR family protein</fullName>
    </submittedName>
</protein>
<dbReference type="GO" id="GO:0016989">
    <property type="term" value="F:sigma factor antagonist activity"/>
    <property type="evidence" value="ECO:0007669"/>
    <property type="project" value="TreeGrafter"/>
</dbReference>
<reference evidence="5" key="1">
    <citation type="submission" date="2017-01" db="EMBL/GenBank/DDBJ databases">
        <authorList>
            <person name="Varghese N."/>
            <person name="Submissions S."/>
        </authorList>
    </citation>
    <scope>NUCLEOTIDE SEQUENCE [LARGE SCALE GENOMIC DNA]</scope>
    <source>
        <strain evidence="5">DSM 21054</strain>
    </source>
</reference>
<dbReference type="Pfam" id="PF04773">
    <property type="entry name" value="FecR"/>
    <property type="match status" value="1"/>
</dbReference>
<evidence type="ECO:0000259" key="2">
    <source>
        <dbReference type="Pfam" id="PF04773"/>
    </source>
</evidence>
<dbReference type="PANTHER" id="PTHR30273:SF2">
    <property type="entry name" value="PROTEIN FECR"/>
    <property type="match status" value="1"/>
</dbReference>
<dbReference type="Pfam" id="PF16344">
    <property type="entry name" value="FecR_C"/>
    <property type="match status" value="1"/>
</dbReference>
<dbReference type="OrthoDB" id="634407at2"/>
<dbReference type="STRING" id="477680.SAMN05421788_101727"/>
<evidence type="ECO:0000256" key="1">
    <source>
        <dbReference type="SAM" id="Phobius"/>
    </source>
</evidence>
<dbReference type="RefSeq" id="WP_076375735.1">
    <property type="nucleotide sequence ID" value="NZ_AP017422.1"/>
</dbReference>
<sequence>MENKDLIILLEKHTNGQLTAAETIRLMQLLSDDSADDFIKQQIANRLQQSSSRYHMSTEAEQAVLQALLSEIDIAATAPPASRKRAWMIQLTRYAAAAAIIAGISVTIFLLYPTTHKPTPENTTAQTFQVMPGGNKATLTLADGSTIDLDSARAGALAQQNGANITKQSDGVLTYNKASANNNTAVAFNTLRTPRGGQFQVTLPDGSRVWLNAASSLRYPTVFNDSIRNVEVTGEAYFEIASHKAQPFIVTTHNQKVQVLGTRFNVNAYEDENATSTTLLEGSVKVLPNGTPGVVLTSGQQSQVKASNISIKEVAAPDNAIAWKNGYFSFSHASIPAIMRQLARWYNVDIEIQGNFDNQLFTGEIEKNLPLQEVLNGLASTHIHYKMEAGNKLLIIP</sequence>
<feature type="domain" description="FecR protein" evidence="2">
    <location>
        <begin position="190"/>
        <end position="285"/>
    </location>
</feature>
<dbReference type="InterPro" id="IPR012373">
    <property type="entry name" value="Ferrdict_sens_TM"/>
</dbReference>
<accession>A0A173MP74</accession>
<evidence type="ECO:0000259" key="3">
    <source>
        <dbReference type="Pfam" id="PF16344"/>
    </source>
</evidence>
<dbReference type="PANTHER" id="PTHR30273">
    <property type="entry name" value="PERIPLASMIC SIGNAL SENSOR AND SIGMA FACTOR ACTIVATOR FECR-RELATED"/>
    <property type="match status" value="1"/>
</dbReference>
<dbReference type="FunFam" id="2.60.120.1440:FF:000001">
    <property type="entry name" value="Putative anti-sigma factor"/>
    <property type="match status" value="1"/>
</dbReference>
<name>A0A173MP74_9BACT</name>
<proteinExistence type="predicted"/>
<feature type="domain" description="Protein FecR C-terminal" evidence="3">
    <location>
        <begin position="327"/>
        <end position="393"/>
    </location>
</feature>
<keyword evidence="5" id="KW-1185">Reference proteome</keyword>
<dbReference type="KEGG" id="fln:FLA_5334"/>
<keyword evidence="1" id="KW-0472">Membrane</keyword>
<dbReference type="Gene3D" id="3.55.50.30">
    <property type="match status" value="1"/>
</dbReference>
<gene>
    <name evidence="4" type="ORF">SAMN05421788_101727</name>
</gene>
<keyword evidence="1" id="KW-0812">Transmembrane</keyword>
<organism evidence="4 5">
    <name type="scientific">Filimonas lacunae</name>
    <dbReference type="NCBI Taxonomy" id="477680"/>
    <lineage>
        <taxon>Bacteria</taxon>
        <taxon>Pseudomonadati</taxon>
        <taxon>Bacteroidota</taxon>
        <taxon>Chitinophagia</taxon>
        <taxon>Chitinophagales</taxon>
        <taxon>Chitinophagaceae</taxon>
        <taxon>Filimonas</taxon>
    </lineage>
</organism>
<dbReference type="Gene3D" id="2.60.120.1440">
    <property type="match status" value="1"/>
</dbReference>
<evidence type="ECO:0000313" key="4">
    <source>
        <dbReference type="EMBL" id="SIS70495.1"/>
    </source>
</evidence>
<keyword evidence="1" id="KW-1133">Transmembrane helix</keyword>
<dbReference type="EMBL" id="FTOR01000001">
    <property type="protein sequence ID" value="SIS70495.1"/>
    <property type="molecule type" value="Genomic_DNA"/>
</dbReference>
<feature type="transmembrane region" description="Helical" evidence="1">
    <location>
        <begin position="91"/>
        <end position="112"/>
    </location>
</feature>
<dbReference type="InterPro" id="IPR006860">
    <property type="entry name" value="FecR"/>
</dbReference>